<dbReference type="KEGG" id="apln:108736353"/>
<gene>
    <name evidence="2" type="primary">LOC108736353</name>
</gene>
<organism evidence="1 2">
    <name type="scientific">Agrilus planipennis</name>
    <name type="common">Emerald ash borer</name>
    <name type="synonym">Agrilus marcopoli</name>
    <dbReference type="NCBI Taxonomy" id="224129"/>
    <lineage>
        <taxon>Eukaryota</taxon>
        <taxon>Metazoa</taxon>
        <taxon>Ecdysozoa</taxon>
        <taxon>Arthropoda</taxon>
        <taxon>Hexapoda</taxon>
        <taxon>Insecta</taxon>
        <taxon>Pterygota</taxon>
        <taxon>Neoptera</taxon>
        <taxon>Endopterygota</taxon>
        <taxon>Coleoptera</taxon>
        <taxon>Polyphaga</taxon>
        <taxon>Elateriformia</taxon>
        <taxon>Buprestoidea</taxon>
        <taxon>Buprestidae</taxon>
        <taxon>Agrilinae</taxon>
        <taxon>Agrilus</taxon>
    </lineage>
</organism>
<evidence type="ECO:0000313" key="2">
    <source>
        <dbReference type="RefSeq" id="XP_018324249.1"/>
    </source>
</evidence>
<dbReference type="AlphaFoldDB" id="A0A1W4WJZ8"/>
<dbReference type="GeneID" id="108736353"/>
<evidence type="ECO:0000313" key="1">
    <source>
        <dbReference type="Proteomes" id="UP000192223"/>
    </source>
</evidence>
<dbReference type="PANTHER" id="PTHR48190:SF2">
    <property type="entry name" value="PROGRAMMED CELL DEATH PROTEIN 7"/>
    <property type="match status" value="1"/>
</dbReference>
<dbReference type="InterPro" id="IPR052831">
    <property type="entry name" value="Apoptosis_promoter"/>
</dbReference>
<dbReference type="RefSeq" id="XP_018324249.1">
    <property type="nucleotide sequence ID" value="XM_018468747.2"/>
</dbReference>
<reference evidence="2" key="1">
    <citation type="submission" date="2025-08" db="UniProtKB">
        <authorList>
            <consortium name="RefSeq"/>
        </authorList>
    </citation>
    <scope>IDENTIFICATION</scope>
    <source>
        <tissue evidence="2">Entire body</tissue>
    </source>
</reference>
<proteinExistence type="predicted"/>
<dbReference type="InParanoid" id="A0A1W4WJZ8"/>
<protein>
    <submittedName>
        <fullName evidence="2">Programmed cell death protein 7</fullName>
    </submittedName>
</protein>
<keyword evidence="1" id="KW-1185">Reference proteome</keyword>
<dbReference type="GO" id="GO:0005689">
    <property type="term" value="C:U12-type spliceosomal complex"/>
    <property type="evidence" value="ECO:0007669"/>
    <property type="project" value="TreeGrafter"/>
</dbReference>
<accession>A0A1W4WJZ8</accession>
<sequence length="417" mass="47515">MENNYYSSTSSINNKINSVASTSSSTFSSALVNYGTQAFSEPTVSNNYTVYNNYPSSYPNPPINTVESTANKSEDQLWVDTWLSQIGKSVLNVQQVHTIDTAAKVKVSPKIPIHVAKSSLRSCLLIIERLQGMQENLKENAETMSSSEWKKKTLEIGILKDHFSKFISQFENPEAIAFLKSRVHKRRKKRLNQKSRKVMERESDIQEAEERQKLHKKIDQWLESKKEEVERTKADENMKKDADCVLAEVTKKKSDARKQLSLISALVKLRSVRESVAVQQGQKVSPEDGQAFSKTAEQLTKTWEDSLKLYMKEEQGLRCMLEQSAAEDTIAAQVANERRIIQEWETTLFGPKVIPTPIYWGLTCADKSLETFIAIRKSWDTFLTKHEDSEGSKIPVGWVLPDEDAPESWKKYILPPQ</sequence>
<dbReference type="STRING" id="224129.A0A1W4WJZ8"/>
<dbReference type="Pfam" id="PF16021">
    <property type="entry name" value="PDCD7"/>
    <property type="match status" value="1"/>
</dbReference>
<name>A0A1W4WJZ8_AGRPL</name>
<dbReference type="PANTHER" id="PTHR48190">
    <property type="entry name" value="PROGRAMMED CELL DEATH PROTEIN 7"/>
    <property type="match status" value="1"/>
</dbReference>
<dbReference type="InterPro" id="IPR031974">
    <property type="entry name" value="PDCD7"/>
</dbReference>
<dbReference type="Proteomes" id="UP000192223">
    <property type="component" value="Unplaced"/>
</dbReference>
<dbReference type="OrthoDB" id="2289628at2759"/>
<dbReference type="FunCoup" id="A0A1W4WJZ8">
    <property type="interactions" value="5"/>
</dbReference>